<evidence type="ECO:0000256" key="2">
    <source>
        <dbReference type="ARBA" id="ARBA00023015"/>
    </source>
</evidence>
<sequence>MSHSNINLNTLNIYANNNFNKNINNSLSNELYTSALEESSKTDIGFTENNYPCPTENSLGLDSNLESNSIRLSNINNSNSISSTNVTSFTTTANPIPIPVNSSSYHTNENRNLTSHSYVNSVETPTTLSMENINENLNSSDNINSLSLFYQSDIDLNNSLNSNNISILNNSLMTLQSQQQQQQQQQQQKQLQQQQQQSSIQPHPPTFMTTTTANPLLSHAQAKNISFASHLSTNFNNGESNVLLSTNMNTNSLDHFTSSSTVIKQEPELESAVKMKLQNSINPLTKSYNTYVDKSPMDMDMNLEMNYPSNLSSDLSNLSSSIPIPPPPPPPPPSQPSSDINNSLDLNTIITKKISNLHIHSLMDLNNQEVSSSTPTNTNIPSTKEVFTNLHSSTPYSTNINNQFTTSATTSSSTITQAAVTTATATTTPITTASINPVNNLYYSGVNSSSLKHKISNSIIYRKSYIKKPQQQQYEKSLSNSKYLNYPLSSSLKLVKKEPGTKINYVKKKVSMKTALSSSLDTKLSCIDEINKKYNNNLLHTPHHHSVGINKDINNMISPSFVITSSEHVNKPLDNYELSNQIQQVPVSVVTPNNSYSGNNLFVRSNTLAIPTRKIRNYGCDSQSLGSSHTTKTIQNQHIVNSSLNEELFNNGSNSFPYKYNPSYHKGYFSLASQKKRKESHNATERRRRDFINEKIFELSTLIPESFFDQCANENRTHKGVILQKSVDYINHLLKSLKTQQEYTSKLEKEINSQASSTPQNS</sequence>
<evidence type="ECO:0000313" key="8">
    <source>
        <dbReference type="EMBL" id="ORY61863.1"/>
    </source>
</evidence>
<dbReference type="GO" id="GO:0000978">
    <property type="term" value="F:RNA polymerase II cis-regulatory region sequence-specific DNA binding"/>
    <property type="evidence" value="ECO:0007669"/>
    <property type="project" value="TreeGrafter"/>
</dbReference>
<evidence type="ECO:0000313" key="9">
    <source>
        <dbReference type="Proteomes" id="UP000193920"/>
    </source>
</evidence>
<feature type="compositionally biased region" description="Low complexity" evidence="6">
    <location>
        <begin position="308"/>
        <end position="322"/>
    </location>
</feature>
<proteinExistence type="predicted"/>
<feature type="compositionally biased region" description="Low complexity" evidence="6">
    <location>
        <begin position="179"/>
        <end position="201"/>
    </location>
</feature>
<dbReference type="Gene3D" id="4.10.280.10">
    <property type="entry name" value="Helix-loop-helix DNA-binding domain"/>
    <property type="match status" value="1"/>
</dbReference>
<reference evidence="8 9" key="1">
    <citation type="submission" date="2016-08" db="EMBL/GenBank/DDBJ databases">
        <title>A Parts List for Fungal Cellulosomes Revealed by Comparative Genomics.</title>
        <authorList>
            <consortium name="DOE Joint Genome Institute"/>
            <person name="Haitjema C.H."/>
            <person name="Gilmore S.P."/>
            <person name="Henske J.K."/>
            <person name="Solomon K.V."/>
            <person name="De Groot R."/>
            <person name="Kuo A."/>
            <person name="Mondo S.J."/>
            <person name="Salamov A.A."/>
            <person name="Labutti K."/>
            <person name="Zhao Z."/>
            <person name="Chiniquy J."/>
            <person name="Barry K."/>
            <person name="Brewer H.M."/>
            <person name="Purvine S.O."/>
            <person name="Wright A.T."/>
            <person name="Boxma B."/>
            <person name="Van Alen T."/>
            <person name="Hackstein J.H."/>
            <person name="Baker S.E."/>
            <person name="Grigoriev I.V."/>
            <person name="O'Malley M.A."/>
        </authorList>
    </citation>
    <scope>NUCLEOTIDE SEQUENCE [LARGE SCALE GENOMIC DNA]</scope>
    <source>
        <strain evidence="8 9">G1</strain>
    </source>
</reference>
<name>A0A1Y2DRF7_9FUNG</name>
<gene>
    <name evidence="8" type="ORF">LY90DRAFT_505580</name>
</gene>
<dbReference type="Proteomes" id="UP000193920">
    <property type="component" value="Unassembled WGS sequence"/>
</dbReference>
<feature type="region of interest" description="Disordered" evidence="6">
    <location>
        <begin position="306"/>
        <end position="342"/>
    </location>
</feature>
<dbReference type="Pfam" id="PF00010">
    <property type="entry name" value="HLH"/>
    <property type="match status" value="1"/>
</dbReference>
<evidence type="ECO:0000259" key="7">
    <source>
        <dbReference type="PROSITE" id="PS50888"/>
    </source>
</evidence>
<keyword evidence="9" id="KW-1185">Reference proteome</keyword>
<dbReference type="PANTHER" id="PTHR45776:SF2">
    <property type="entry name" value="MIP04163P"/>
    <property type="match status" value="1"/>
</dbReference>
<evidence type="ECO:0000256" key="4">
    <source>
        <dbReference type="ARBA" id="ARBA00023163"/>
    </source>
</evidence>
<dbReference type="PANTHER" id="PTHR45776">
    <property type="entry name" value="MIP04163P"/>
    <property type="match status" value="1"/>
</dbReference>
<protein>
    <recommendedName>
        <fullName evidence="7">BHLH domain-containing protein</fullName>
    </recommendedName>
</protein>
<dbReference type="AlphaFoldDB" id="A0A1Y2DRF7"/>
<dbReference type="STRING" id="1754190.A0A1Y2DRF7"/>
<keyword evidence="5" id="KW-0539">Nucleus</keyword>
<feature type="region of interest" description="Disordered" evidence="6">
    <location>
        <begin position="179"/>
        <end position="211"/>
    </location>
</feature>
<feature type="compositionally biased region" description="Pro residues" evidence="6">
    <location>
        <begin position="323"/>
        <end position="335"/>
    </location>
</feature>
<evidence type="ECO:0000256" key="3">
    <source>
        <dbReference type="ARBA" id="ARBA00023125"/>
    </source>
</evidence>
<comment type="subcellular location">
    <subcellularLocation>
        <location evidence="1">Nucleus</location>
    </subcellularLocation>
</comment>
<dbReference type="InterPro" id="IPR036638">
    <property type="entry name" value="HLH_DNA-bd_sf"/>
</dbReference>
<evidence type="ECO:0000256" key="5">
    <source>
        <dbReference type="ARBA" id="ARBA00023242"/>
    </source>
</evidence>
<accession>A0A1Y2DRF7</accession>
<dbReference type="GO" id="GO:0005634">
    <property type="term" value="C:nucleus"/>
    <property type="evidence" value="ECO:0007669"/>
    <property type="project" value="UniProtKB-SubCell"/>
</dbReference>
<dbReference type="SMART" id="SM00353">
    <property type="entry name" value="HLH"/>
    <property type="match status" value="1"/>
</dbReference>
<dbReference type="GO" id="GO:0046983">
    <property type="term" value="F:protein dimerization activity"/>
    <property type="evidence" value="ECO:0007669"/>
    <property type="project" value="InterPro"/>
</dbReference>
<evidence type="ECO:0000256" key="6">
    <source>
        <dbReference type="SAM" id="MobiDB-lite"/>
    </source>
</evidence>
<comment type="caution">
    <text evidence="8">The sequence shown here is derived from an EMBL/GenBank/DDBJ whole genome shotgun (WGS) entry which is preliminary data.</text>
</comment>
<dbReference type="OrthoDB" id="690068at2759"/>
<keyword evidence="3" id="KW-0238">DNA-binding</keyword>
<dbReference type="PROSITE" id="PS50888">
    <property type="entry name" value="BHLH"/>
    <property type="match status" value="1"/>
</dbReference>
<keyword evidence="4" id="KW-0804">Transcription</keyword>
<evidence type="ECO:0000256" key="1">
    <source>
        <dbReference type="ARBA" id="ARBA00004123"/>
    </source>
</evidence>
<dbReference type="InterPro" id="IPR011598">
    <property type="entry name" value="bHLH_dom"/>
</dbReference>
<feature type="domain" description="BHLH" evidence="7">
    <location>
        <begin position="676"/>
        <end position="733"/>
    </location>
</feature>
<dbReference type="EMBL" id="MCOG01000059">
    <property type="protein sequence ID" value="ORY61863.1"/>
    <property type="molecule type" value="Genomic_DNA"/>
</dbReference>
<organism evidence="8 9">
    <name type="scientific">Neocallimastix californiae</name>
    <dbReference type="NCBI Taxonomy" id="1754190"/>
    <lineage>
        <taxon>Eukaryota</taxon>
        <taxon>Fungi</taxon>
        <taxon>Fungi incertae sedis</taxon>
        <taxon>Chytridiomycota</taxon>
        <taxon>Chytridiomycota incertae sedis</taxon>
        <taxon>Neocallimastigomycetes</taxon>
        <taxon>Neocallimastigales</taxon>
        <taxon>Neocallimastigaceae</taxon>
        <taxon>Neocallimastix</taxon>
    </lineage>
</organism>
<dbReference type="SUPFAM" id="SSF47459">
    <property type="entry name" value="HLH, helix-loop-helix DNA-binding domain"/>
    <property type="match status" value="1"/>
</dbReference>
<dbReference type="GO" id="GO:0000981">
    <property type="term" value="F:DNA-binding transcription factor activity, RNA polymerase II-specific"/>
    <property type="evidence" value="ECO:0007669"/>
    <property type="project" value="TreeGrafter"/>
</dbReference>
<keyword evidence="2" id="KW-0805">Transcription regulation</keyword>